<protein>
    <submittedName>
        <fullName evidence="1">Uncharacterized protein</fullName>
    </submittedName>
</protein>
<evidence type="ECO:0000313" key="1">
    <source>
        <dbReference type="EMBL" id="CAP54188.1"/>
    </source>
</evidence>
<organism evidence="1 2">
    <name type="scientific">Gluconacetobacter diazotrophicus (strain ATCC 49037 / DSM 5601 / CCUG 37298 / CIP 103539 / LMG 7603 / PAl5)</name>
    <dbReference type="NCBI Taxonomy" id="272568"/>
    <lineage>
        <taxon>Bacteria</taxon>
        <taxon>Pseudomonadati</taxon>
        <taxon>Pseudomonadota</taxon>
        <taxon>Alphaproteobacteria</taxon>
        <taxon>Acetobacterales</taxon>
        <taxon>Acetobacteraceae</taxon>
        <taxon>Gluconacetobacter</taxon>
    </lineage>
</organism>
<dbReference type="AlphaFoldDB" id="A9H2Q9"/>
<reference evidence="1 2" key="1">
    <citation type="journal article" date="2009" name="BMC Genomics">
        <title>Complete genome sequence of the sugarcane nitrogen-fixing endophyte Gluconacetobacter diazotrophicus Pal5.</title>
        <authorList>
            <person name="Bertalan M."/>
            <person name="Albano R."/>
            <person name="Padua V."/>
            <person name="Rouws L."/>
            <person name="Rojas C."/>
            <person name="Hemerly A."/>
            <person name="Teixeira K."/>
            <person name="Schwab S."/>
            <person name="Araujo J."/>
            <person name="Oliveira A."/>
            <person name="Franca L."/>
            <person name="Magalhaes V."/>
            <person name="Alqueres S."/>
            <person name="Cardoso A."/>
            <person name="Almeida W."/>
            <person name="Loureiro M.M."/>
            <person name="Nogueira E."/>
            <person name="Cidade D."/>
            <person name="Oliveira D."/>
            <person name="Simao T."/>
            <person name="Macedo J."/>
            <person name="Valadao A."/>
            <person name="Dreschsel M."/>
            <person name="Freitas F."/>
            <person name="Vidal M."/>
            <person name="Guedes H."/>
            <person name="Rodrigues E."/>
            <person name="Meneses C."/>
            <person name="Brioso P."/>
            <person name="Pozzer L."/>
            <person name="Figueiredo D."/>
            <person name="Montano H."/>
            <person name="Junior J."/>
            <person name="Filho G."/>
            <person name="Flores V."/>
            <person name="Ferreira B."/>
            <person name="Branco A."/>
            <person name="Gonzalez P."/>
            <person name="Guillobel H."/>
            <person name="Lemos M."/>
            <person name="Seibel L."/>
            <person name="Macedo J."/>
            <person name="Alves-Ferreira M."/>
            <person name="Sachetto-Martins G."/>
            <person name="Coelho A."/>
            <person name="Santos E."/>
            <person name="Amaral G."/>
            <person name="Neves A."/>
            <person name="Pacheco A.B."/>
            <person name="Carvalho D."/>
            <person name="Lery L."/>
            <person name="Bisch P."/>
            <person name="Rossle S.C."/>
            <person name="Urmenyi T."/>
            <person name="Kruger W.V."/>
            <person name="Martins O."/>
            <person name="Baldani J.I."/>
            <person name="Ferreira P.C."/>
        </authorList>
    </citation>
    <scope>NUCLEOTIDE SEQUENCE [LARGE SCALE GENOMIC DNA]</scope>
    <source>
        <strain evidence="2">ATCC 49037 / DSM 5601 / CCUG 37298 / CIP 103539 / LMG 7603 / PAl5</strain>
    </source>
</reference>
<accession>A9H2Q9</accession>
<proteinExistence type="predicted"/>
<keyword evidence="2" id="KW-1185">Reference proteome</keyword>
<dbReference type="EMBL" id="AM889285">
    <property type="protein sequence ID" value="CAP54188.1"/>
    <property type="molecule type" value="Genomic_DNA"/>
</dbReference>
<dbReference type="Proteomes" id="UP000001176">
    <property type="component" value="Chromosome"/>
</dbReference>
<sequence>MQKNRPRIDTEFPFYILDALFKNKKKNPVLMRRMPFISLVSQVVFAERS</sequence>
<evidence type="ECO:0000313" key="2">
    <source>
        <dbReference type="Proteomes" id="UP000001176"/>
    </source>
</evidence>
<gene>
    <name evidence="1" type="ordered locus">GDI0245</name>
</gene>
<name>A9H2Q9_GLUDA</name>
<dbReference type="KEGG" id="gdi:GDI0245"/>